<comment type="similarity">
    <text evidence="2 7">Belongs to the EPSP synthase family.</text>
</comment>
<dbReference type="GO" id="GO:0009423">
    <property type="term" value="P:chorismate biosynthetic process"/>
    <property type="evidence" value="ECO:0007669"/>
    <property type="project" value="UniProtKB-UniRule"/>
</dbReference>
<comment type="catalytic activity">
    <reaction evidence="6">
        <text>3-phosphoshikimate + phosphoenolpyruvate = 5-O-(1-carboxyvinyl)-3-phosphoshikimate + phosphate</text>
        <dbReference type="Rhea" id="RHEA:21256"/>
        <dbReference type="ChEBI" id="CHEBI:43474"/>
        <dbReference type="ChEBI" id="CHEBI:57701"/>
        <dbReference type="ChEBI" id="CHEBI:58702"/>
        <dbReference type="ChEBI" id="CHEBI:145989"/>
        <dbReference type="EC" id="2.5.1.19"/>
    </reaction>
    <physiologicalReaction direction="left-to-right" evidence="6">
        <dbReference type="Rhea" id="RHEA:21257"/>
    </physiologicalReaction>
</comment>
<dbReference type="STRING" id="1121301.SAMN02745912_02198"/>
<dbReference type="HAMAP" id="MF_00210">
    <property type="entry name" value="EPSP_synth"/>
    <property type="match status" value="1"/>
</dbReference>
<feature type="binding site" evidence="7">
    <location>
        <position position="357"/>
    </location>
    <ligand>
        <name>phosphoenolpyruvate</name>
        <dbReference type="ChEBI" id="CHEBI:58702"/>
    </ligand>
</feature>
<evidence type="ECO:0000256" key="6">
    <source>
        <dbReference type="ARBA" id="ARBA00044633"/>
    </source>
</evidence>
<comment type="caution">
    <text evidence="7">Lacks conserved residue(s) required for the propagation of feature annotation.</text>
</comment>
<feature type="active site" description="Proton acceptor" evidence="7">
    <location>
        <position position="326"/>
    </location>
</feature>
<name>A0A1M6PL99_PARC5</name>
<evidence type="ECO:0000313" key="9">
    <source>
        <dbReference type="EMBL" id="SHK08776.1"/>
    </source>
</evidence>
<evidence type="ECO:0000256" key="4">
    <source>
        <dbReference type="ARBA" id="ARBA00022679"/>
    </source>
</evidence>
<feature type="binding site" evidence="7">
    <location>
        <position position="353"/>
    </location>
    <ligand>
        <name>3-phosphoshikimate</name>
        <dbReference type="ChEBI" id="CHEBI:145989"/>
    </ligand>
</feature>
<dbReference type="InterPro" id="IPR023193">
    <property type="entry name" value="EPSP_synthase_CS"/>
</dbReference>
<feature type="binding site" evidence="7">
    <location>
        <position position="185"/>
    </location>
    <ligand>
        <name>3-phosphoshikimate</name>
        <dbReference type="ChEBI" id="CHEBI:145989"/>
    </ligand>
</feature>
<feature type="binding site" evidence="7">
    <location>
        <position position="326"/>
    </location>
    <ligand>
        <name>3-phosphoshikimate</name>
        <dbReference type="ChEBI" id="CHEBI:145989"/>
    </ligand>
</feature>
<dbReference type="EMBL" id="FRAG01000025">
    <property type="protein sequence ID" value="SHK08776.1"/>
    <property type="molecule type" value="Genomic_DNA"/>
</dbReference>
<evidence type="ECO:0000259" key="8">
    <source>
        <dbReference type="Pfam" id="PF00275"/>
    </source>
</evidence>
<comment type="pathway">
    <text evidence="1 7">Metabolic intermediate biosynthesis; chorismate biosynthesis; chorismate from D-erythrose 4-phosphate and phosphoenolpyruvate: step 6/7.</text>
</comment>
<evidence type="ECO:0000256" key="5">
    <source>
        <dbReference type="ARBA" id="ARBA00023141"/>
    </source>
</evidence>
<dbReference type="PANTHER" id="PTHR21090">
    <property type="entry name" value="AROM/DEHYDROQUINATE SYNTHASE"/>
    <property type="match status" value="1"/>
</dbReference>
<evidence type="ECO:0000256" key="3">
    <source>
        <dbReference type="ARBA" id="ARBA00022605"/>
    </source>
</evidence>
<feature type="binding site" evidence="7">
    <location>
        <position position="425"/>
    </location>
    <ligand>
        <name>phosphoenolpyruvate</name>
        <dbReference type="ChEBI" id="CHEBI:58702"/>
    </ligand>
</feature>
<proteinExistence type="inferred from homology"/>
<dbReference type="NCBIfam" id="TIGR01356">
    <property type="entry name" value="aroA"/>
    <property type="match status" value="1"/>
</dbReference>
<dbReference type="EC" id="2.5.1.19" evidence="7"/>
<keyword evidence="10" id="KW-1185">Reference proteome</keyword>
<dbReference type="GO" id="GO:0008652">
    <property type="term" value="P:amino acid biosynthetic process"/>
    <property type="evidence" value="ECO:0007669"/>
    <property type="project" value="UniProtKB-KW"/>
</dbReference>
<dbReference type="InterPro" id="IPR036968">
    <property type="entry name" value="Enolpyruvate_Tfrase_sf"/>
</dbReference>
<dbReference type="Pfam" id="PF00275">
    <property type="entry name" value="EPSP_synthase"/>
    <property type="match status" value="1"/>
</dbReference>
<keyword evidence="4 7" id="KW-0808">Transferase</keyword>
<comment type="function">
    <text evidence="7">Catalyzes the transfer of the enolpyruvyl moiety of phosphoenolpyruvate (PEP) to the 5-hydroxyl of shikimate-3-phosphate (S3P) to produce enolpyruvyl shikimate-3-phosphate and inorganic phosphate.</text>
</comment>
<keyword evidence="3 7" id="KW-0028">Amino-acid biosynthesis</keyword>
<feature type="binding site" evidence="7">
    <location>
        <position position="113"/>
    </location>
    <ligand>
        <name>phosphoenolpyruvate</name>
        <dbReference type="ChEBI" id="CHEBI:58702"/>
    </ligand>
</feature>
<feature type="binding site" evidence="7">
    <location>
        <position position="141"/>
    </location>
    <ligand>
        <name>phosphoenolpyruvate</name>
        <dbReference type="ChEBI" id="CHEBI:58702"/>
    </ligand>
</feature>
<dbReference type="SUPFAM" id="SSF55205">
    <property type="entry name" value="EPT/RTPC-like"/>
    <property type="match status" value="1"/>
</dbReference>
<feature type="binding site" evidence="7">
    <location>
        <position position="37"/>
    </location>
    <ligand>
        <name>3-phosphoshikimate</name>
        <dbReference type="ChEBI" id="CHEBI:145989"/>
    </ligand>
</feature>
<dbReference type="Proteomes" id="UP000184465">
    <property type="component" value="Unassembled WGS sequence"/>
</dbReference>
<feature type="binding site" evidence="7">
    <location>
        <position position="36"/>
    </location>
    <ligand>
        <name>phosphoenolpyruvate</name>
        <dbReference type="ChEBI" id="CHEBI:58702"/>
    </ligand>
</feature>
<feature type="binding site" evidence="7">
    <location>
        <position position="186"/>
    </location>
    <ligand>
        <name>3-phosphoshikimate</name>
        <dbReference type="ChEBI" id="CHEBI:145989"/>
    </ligand>
</feature>
<dbReference type="AlphaFoldDB" id="A0A1M6PL99"/>
<feature type="binding site" evidence="7">
    <location>
        <position position="184"/>
    </location>
    <ligand>
        <name>3-phosphoshikimate</name>
        <dbReference type="ChEBI" id="CHEBI:145989"/>
    </ligand>
</feature>
<organism evidence="9 10">
    <name type="scientific">Paramaledivibacter caminithermalis (strain DSM 15212 / CIP 107654 / DViRD3)</name>
    <name type="common">Clostridium caminithermale</name>
    <dbReference type="NCBI Taxonomy" id="1121301"/>
    <lineage>
        <taxon>Bacteria</taxon>
        <taxon>Bacillati</taxon>
        <taxon>Bacillota</taxon>
        <taxon>Clostridia</taxon>
        <taxon>Peptostreptococcales</taxon>
        <taxon>Caminicellaceae</taxon>
        <taxon>Paramaledivibacter</taxon>
    </lineage>
</organism>
<dbReference type="GO" id="GO:0009073">
    <property type="term" value="P:aromatic amino acid family biosynthetic process"/>
    <property type="evidence" value="ECO:0007669"/>
    <property type="project" value="UniProtKB-KW"/>
</dbReference>
<feature type="domain" description="Enolpyruvate transferase" evidence="8">
    <location>
        <begin position="23"/>
        <end position="433"/>
    </location>
</feature>
<dbReference type="GO" id="GO:0003866">
    <property type="term" value="F:3-phosphoshikimate 1-carboxyvinyltransferase activity"/>
    <property type="evidence" value="ECO:0007669"/>
    <property type="project" value="UniProtKB-UniRule"/>
</dbReference>
<sequence length="447" mass="49527">MEKRINNIYLKGESIVSSIKIYPSKLKGDIKVPPSKSLSHRAIICAGLSDGVSDIDNLIFSNDIKATLKGMKALGTSIECIESESYEDTYCVSLRGNSNLKATNTSIDCEESGSTLRFLIPFAGLTGGRITFTGRGKLVERPLDAYYKIFDKQNIEYNNNNGKLPLKVKGRLKPGTFKIQGDVSSQFISGLMFVLPLLDGDSKIEITTKLESKGYVDLTIDVLNKFGIEIENRSYKEFYIKGNQKYRNRYYRVEGDFSQAAFWIVAGILGGDIRCKDLYTNSLQGDKAILEIVQRMGAKLEIREDDIEINKSETLGTVIDASQCPDLVPILAVLAALSDGTTRIINAERLRIKESDRLKAISTELNKIGGKVKELEDGLIIEGKKDLKGGTVDSWNDHRIAMALAVASIKCTEPLIITGSHAVKKSYPDFWKDFIKMGGKIDEQYVG</sequence>
<accession>A0A1M6PL99</accession>
<evidence type="ECO:0000256" key="7">
    <source>
        <dbReference type="HAMAP-Rule" id="MF_00210"/>
    </source>
</evidence>
<feature type="binding site" evidence="7">
    <location>
        <position position="212"/>
    </location>
    <ligand>
        <name>3-phosphoshikimate</name>
        <dbReference type="ChEBI" id="CHEBI:145989"/>
    </ligand>
</feature>
<dbReference type="InterPro" id="IPR001986">
    <property type="entry name" value="Enolpyruvate_Tfrase_dom"/>
</dbReference>
<protein>
    <recommendedName>
        <fullName evidence="7">3-phosphoshikimate 1-carboxyvinyltransferase</fullName>
        <ecNumber evidence="7">2.5.1.19</ecNumber>
    </recommendedName>
    <alternativeName>
        <fullName evidence="7">5-enolpyruvylshikimate-3-phosphate synthase</fullName>
        <shortName evidence="7">EPSP synthase</shortName>
        <shortName evidence="7">EPSPS</shortName>
    </alternativeName>
</protein>
<dbReference type="UniPathway" id="UPA00053">
    <property type="reaction ID" value="UER00089"/>
</dbReference>
<comment type="subcellular location">
    <subcellularLocation>
        <location evidence="7">Cytoplasm</location>
    </subcellularLocation>
</comment>
<dbReference type="InterPro" id="IPR006264">
    <property type="entry name" value="EPSP_synthase"/>
</dbReference>
<dbReference type="GO" id="GO:0005737">
    <property type="term" value="C:cytoplasm"/>
    <property type="evidence" value="ECO:0007669"/>
    <property type="project" value="UniProtKB-SubCell"/>
</dbReference>
<reference evidence="9 10" key="1">
    <citation type="submission" date="2016-11" db="EMBL/GenBank/DDBJ databases">
        <authorList>
            <person name="Jaros S."/>
            <person name="Januszkiewicz K."/>
            <person name="Wedrychowicz H."/>
        </authorList>
    </citation>
    <scope>NUCLEOTIDE SEQUENCE [LARGE SCALE GENOMIC DNA]</scope>
    <source>
        <strain evidence="9 10">DSM 15212</strain>
    </source>
</reference>
<dbReference type="InterPro" id="IPR013792">
    <property type="entry name" value="RNA3'P_cycl/enolpyr_Trfase_a/b"/>
</dbReference>
<dbReference type="PIRSF" id="PIRSF000505">
    <property type="entry name" value="EPSPS"/>
    <property type="match status" value="1"/>
</dbReference>
<dbReference type="CDD" id="cd01556">
    <property type="entry name" value="EPSP_synthase"/>
    <property type="match status" value="1"/>
</dbReference>
<dbReference type="PROSITE" id="PS00885">
    <property type="entry name" value="EPSP_SYNTHASE_2"/>
    <property type="match status" value="1"/>
</dbReference>
<keyword evidence="7" id="KW-0963">Cytoplasm</keyword>
<feature type="binding site" evidence="7">
    <location>
        <position position="41"/>
    </location>
    <ligand>
        <name>3-phosphoshikimate</name>
        <dbReference type="ChEBI" id="CHEBI:145989"/>
    </ligand>
</feature>
<evidence type="ECO:0000256" key="2">
    <source>
        <dbReference type="ARBA" id="ARBA00009948"/>
    </source>
</evidence>
<gene>
    <name evidence="7" type="primary">aroA</name>
    <name evidence="9" type="ORF">SAMN02745912_02198</name>
</gene>
<keyword evidence="5 7" id="KW-0057">Aromatic amino acid biosynthesis</keyword>
<feature type="binding site" evidence="7">
    <location>
        <position position="36"/>
    </location>
    <ligand>
        <name>3-phosphoshikimate</name>
        <dbReference type="ChEBI" id="CHEBI:145989"/>
    </ligand>
</feature>
<feature type="binding site" evidence="7">
    <location>
        <position position="186"/>
    </location>
    <ligand>
        <name>phosphoenolpyruvate</name>
        <dbReference type="ChEBI" id="CHEBI:58702"/>
    </ligand>
</feature>
<feature type="binding site" evidence="7">
    <location>
        <position position="399"/>
    </location>
    <ligand>
        <name>phosphoenolpyruvate</name>
        <dbReference type="ChEBI" id="CHEBI:58702"/>
    </ligand>
</feature>
<dbReference type="PANTHER" id="PTHR21090:SF5">
    <property type="entry name" value="PENTAFUNCTIONAL AROM POLYPEPTIDE"/>
    <property type="match status" value="1"/>
</dbReference>
<dbReference type="Gene3D" id="3.65.10.10">
    <property type="entry name" value="Enolpyruvate transferase domain"/>
    <property type="match status" value="2"/>
</dbReference>
<evidence type="ECO:0000256" key="1">
    <source>
        <dbReference type="ARBA" id="ARBA00004811"/>
    </source>
</evidence>
<evidence type="ECO:0000313" key="10">
    <source>
        <dbReference type="Proteomes" id="UP000184465"/>
    </source>
</evidence>
<comment type="subunit">
    <text evidence="7">Monomer.</text>
</comment>